<proteinExistence type="predicted"/>
<protein>
    <recommendedName>
        <fullName evidence="4">Cytochrome C</fullName>
    </recommendedName>
</protein>
<gene>
    <name evidence="2" type="ORF">EHQ24_13295</name>
</gene>
<organism evidence="2 3">
    <name type="scientific">Leptospira noumeaensis</name>
    <dbReference type="NCBI Taxonomy" id="2484964"/>
    <lineage>
        <taxon>Bacteria</taxon>
        <taxon>Pseudomonadati</taxon>
        <taxon>Spirochaetota</taxon>
        <taxon>Spirochaetia</taxon>
        <taxon>Leptospirales</taxon>
        <taxon>Leptospiraceae</taxon>
        <taxon>Leptospira</taxon>
    </lineage>
</organism>
<keyword evidence="3" id="KW-1185">Reference proteome</keyword>
<dbReference type="RefSeq" id="WP_135602064.1">
    <property type="nucleotide sequence ID" value="NZ_RQFK01000026.1"/>
</dbReference>
<reference evidence="2" key="1">
    <citation type="journal article" date="2019" name="PLoS Negl. Trop. Dis.">
        <title>Revisiting the worldwide diversity of Leptospira species in the environment.</title>
        <authorList>
            <person name="Vincent A.T."/>
            <person name="Schiettekatte O."/>
            <person name="Bourhy P."/>
            <person name="Veyrier F.J."/>
            <person name="Picardeau M."/>
        </authorList>
    </citation>
    <scope>NUCLEOTIDE SEQUENCE [LARGE SCALE GENOMIC DNA]</scope>
    <source>
        <strain evidence="2">201800287</strain>
    </source>
</reference>
<dbReference type="GO" id="GO:0009055">
    <property type="term" value="F:electron transfer activity"/>
    <property type="evidence" value="ECO:0007669"/>
    <property type="project" value="InterPro"/>
</dbReference>
<dbReference type="SUPFAM" id="SSF47175">
    <property type="entry name" value="Cytochromes"/>
    <property type="match status" value="1"/>
</dbReference>
<dbReference type="InterPro" id="IPR010980">
    <property type="entry name" value="Cyt_c/b562"/>
</dbReference>
<evidence type="ECO:0000313" key="3">
    <source>
        <dbReference type="Proteomes" id="UP000298009"/>
    </source>
</evidence>
<evidence type="ECO:0008006" key="4">
    <source>
        <dbReference type="Google" id="ProtNLM"/>
    </source>
</evidence>
<evidence type="ECO:0000256" key="1">
    <source>
        <dbReference type="SAM" id="Phobius"/>
    </source>
</evidence>
<name>A0A4R9I7V1_9LEPT</name>
<dbReference type="GO" id="GO:0005506">
    <property type="term" value="F:iron ion binding"/>
    <property type="evidence" value="ECO:0007669"/>
    <property type="project" value="InterPro"/>
</dbReference>
<accession>A0A4R9I7V1</accession>
<keyword evidence="1" id="KW-0812">Transmembrane</keyword>
<dbReference type="OrthoDB" id="1150802at2"/>
<dbReference type="AlphaFoldDB" id="A0A4R9I7V1"/>
<dbReference type="Gene3D" id="1.20.120.10">
    <property type="entry name" value="Cytochrome c/b562"/>
    <property type="match status" value="1"/>
</dbReference>
<dbReference type="GO" id="GO:0022900">
    <property type="term" value="P:electron transport chain"/>
    <property type="evidence" value="ECO:0007669"/>
    <property type="project" value="InterPro"/>
</dbReference>
<sequence>MNSNLIGKFSIGLWIVTVLTLGYFFYFGSTSRSLDDRTAIHLTPAERQLVLTEMRALLTSVNGILSGLAEKDYERAAKAADAVGMGLVASLENQEKTILLKLPVEFKKLGFGTHEKFDEIAAKIRKKQDIHTLLKEMDELTRNCVACHASYKIEIESEKNNSK</sequence>
<evidence type="ECO:0000313" key="2">
    <source>
        <dbReference type="EMBL" id="TGK82235.1"/>
    </source>
</evidence>
<keyword evidence="1" id="KW-1133">Transmembrane helix</keyword>
<dbReference type="GO" id="GO:0020037">
    <property type="term" value="F:heme binding"/>
    <property type="evidence" value="ECO:0007669"/>
    <property type="project" value="InterPro"/>
</dbReference>
<dbReference type="EMBL" id="RQFK01000026">
    <property type="protein sequence ID" value="TGK82235.1"/>
    <property type="molecule type" value="Genomic_DNA"/>
</dbReference>
<comment type="caution">
    <text evidence="2">The sequence shown here is derived from an EMBL/GenBank/DDBJ whole genome shotgun (WGS) entry which is preliminary data.</text>
</comment>
<feature type="transmembrane region" description="Helical" evidence="1">
    <location>
        <begin position="6"/>
        <end position="27"/>
    </location>
</feature>
<keyword evidence="1" id="KW-0472">Membrane</keyword>
<dbReference type="Proteomes" id="UP000298009">
    <property type="component" value="Unassembled WGS sequence"/>
</dbReference>